<keyword evidence="7 9" id="KW-0051">Antiviral defense</keyword>
<keyword evidence="2 9" id="KW-0479">Metal-binding</keyword>
<dbReference type="Pfam" id="PF01930">
    <property type="entry name" value="Cas_Cas4"/>
    <property type="match status" value="1"/>
</dbReference>
<dbReference type="GO" id="GO:0051536">
    <property type="term" value="F:iron-sulfur cluster binding"/>
    <property type="evidence" value="ECO:0007669"/>
    <property type="project" value="UniProtKB-KW"/>
</dbReference>
<dbReference type="GO" id="GO:0046872">
    <property type="term" value="F:metal ion binding"/>
    <property type="evidence" value="ECO:0007669"/>
    <property type="project" value="UniProtKB-KW"/>
</dbReference>
<dbReference type="Proteomes" id="UP000294817">
    <property type="component" value="Unassembled WGS sequence"/>
</dbReference>
<dbReference type="InterPro" id="IPR011604">
    <property type="entry name" value="PDDEXK-like_dom_sf"/>
</dbReference>
<evidence type="ECO:0000259" key="10">
    <source>
        <dbReference type="Pfam" id="PF01930"/>
    </source>
</evidence>
<protein>
    <recommendedName>
        <fullName evidence="9">CRISPR-associated exonuclease Cas4</fullName>
        <ecNumber evidence="9">3.1.12.1</ecNumber>
    </recommendedName>
</protein>
<keyword evidence="8 9" id="KW-0464">Manganese</keyword>
<evidence type="ECO:0000256" key="7">
    <source>
        <dbReference type="ARBA" id="ARBA00023118"/>
    </source>
</evidence>
<evidence type="ECO:0000256" key="8">
    <source>
        <dbReference type="ARBA" id="ARBA00023211"/>
    </source>
</evidence>
<sequence length="166" mass="19779">MTDFEPSGLLIDYFYICKRKLYLYFYKISFENTNDAIQIGKEIEESFFKDSLKSITVANSKIDFITIEDKVVVHEIKKSKAFESAHIWQVKYYIYQLRQKGIDSEYGIIHYLLLKRKISVNFNEMDQARIQEAIEKIREILSLSQPPQVIKKPFCSKCAYYEYCYI</sequence>
<evidence type="ECO:0000256" key="5">
    <source>
        <dbReference type="ARBA" id="ARBA00023004"/>
    </source>
</evidence>
<dbReference type="Gene3D" id="3.90.320.10">
    <property type="match status" value="1"/>
</dbReference>
<dbReference type="GO" id="GO:0051607">
    <property type="term" value="P:defense response to virus"/>
    <property type="evidence" value="ECO:0007669"/>
    <property type="project" value="UniProtKB-KW"/>
</dbReference>
<keyword evidence="4 9" id="KW-0269">Exonuclease</keyword>
<dbReference type="InterPro" id="IPR022765">
    <property type="entry name" value="Dna2/Cas4_DUF83"/>
</dbReference>
<evidence type="ECO:0000256" key="9">
    <source>
        <dbReference type="RuleBase" id="RU365022"/>
    </source>
</evidence>
<comment type="cofactor">
    <cofactor evidence="9">
        <name>Mg(2+)</name>
        <dbReference type="ChEBI" id="CHEBI:18420"/>
    </cofactor>
    <cofactor evidence="9">
        <name>Mn(2+)</name>
        <dbReference type="ChEBI" id="CHEBI:29035"/>
    </cofactor>
    <text evidence="9">Mg(2+) or Mn(2+) required for ssDNA cleavage activity.</text>
</comment>
<dbReference type="EMBL" id="SODZ01000004">
    <property type="protein sequence ID" value="TDX16232.1"/>
    <property type="molecule type" value="Genomic_DNA"/>
</dbReference>
<dbReference type="EC" id="3.1.12.1" evidence="9"/>
<keyword evidence="5 9" id="KW-0408">Iron</keyword>
<evidence type="ECO:0000256" key="4">
    <source>
        <dbReference type="ARBA" id="ARBA00022839"/>
    </source>
</evidence>
<dbReference type="NCBIfam" id="TIGR00372">
    <property type="entry name" value="cas4"/>
    <property type="match status" value="1"/>
</dbReference>
<evidence type="ECO:0000313" key="12">
    <source>
        <dbReference type="Proteomes" id="UP000294817"/>
    </source>
</evidence>
<reference evidence="11 12" key="1">
    <citation type="submission" date="2019-03" db="EMBL/GenBank/DDBJ databases">
        <title>Genomic Encyclopedia of Type Strains, Phase IV (KMG-IV): sequencing the most valuable type-strain genomes for metagenomic binning, comparative biology and taxonomic classification.</title>
        <authorList>
            <person name="Goeker M."/>
        </authorList>
    </citation>
    <scope>NUCLEOTIDE SEQUENCE [LARGE SCALE GENOMIC DNA]</scope>
    <source>
        <strain evidence="11 12">DSM 13575</strain>
    </source>
</reference>
<evidence type="ECO:0000256" key="6">
    <source>
        <dbReference type="ARBA" id="ARBA00023014"/>
    </source>
</evidence>
<proteinExistence type="inferred from homology"/>
<dbReference type="RefSeq" id="WP_103875880.1">
    <property type="nucleotide sequence ID" value="NZ_SODZ01000004.1"/>
</dbReference>
<organism evidence="11 12">
    <name type="scientific">Petrotoga sibirica</name>
    <dbReference type="NCBI Taxonomy" id="156202"/>
    <lineage>
        <taxon>Bacteria</taxon>
        <taxon>Thermotogati</taxon>
        <taxon>Thermotogota</taxon>
        <taxon>Thermotogae</taxon>
        <taxon>Petrotogales</taxon>
        <taxon>Petrotogaceae</taxon>
        <taxon>Petrotoga</taxon>
    </lineage>
</organism>
<dbReference type="InterPro" id="IPR013343">
    <property type="entry name" value="CRISPR-assoc_prot_Cas4"/>
</dbReference>
<accession>A0A4R8EUH8</accession>
<gene>
    <name evidence="11" type="ORF">C8D74_10451</name>
</gene>
<dbReference type="GO" id="GO:0004527">
    <property type="term" value="F:exonuclease activity"/>
    <property type="evidence" value="ECO:0007669"/>
    <property type="project" value="UniProtKB-KW"/>
</dbReference>
<comment type="cofactor">
    <cofactor evidence="9">
        <name>iron-sulfur cluster</name>
        <dbReference type="ChEBI" id="CHEBI:30408"/>
    </cofactor>
</comment>
<evidence type="ECO:0000256" key="2">
    <source>
        <dbReference type="ARBA" id="ARBA00022723"/>
    </source>
</evidence>
<name>A0A4R8EUH8_9BACT</name>
<keyword evidence="12" id="KW-1185">Reference proteome</keyword>
<keyword evidence="1 9" id="KW-0540">Nuclease</keyword>
<comment type="caution">
    <text evidence="11">The sequence shown here is derived from an EMBL/GenBank/DDBJ whole genome shotgun (WGS) entry which is preliminary data.</text>
</comment>
<evidence type="ECO:0000256" key="1">
    <source>
        <dbReference type="ARBA" id="ARBA00022722"/>
    </source>
</evidence>
<comment type="similarity">
    <text evidence="9">Belongs to the CRISPR-associated exonuclease Cas4 family.</text>
</comment>
<keyword evidence="6 9" id="KW-0411">Iron-sulfur</keyword>
<dbReference type="AlphaFoldDB" id="A0A4R8EUH8"/>
<evidence type="ECO:0000313" key="11">
    <source>
        <dbReference type="EMBL" id="TDX16232.1"/>
    </source>
</evidence>
<evidence type="ECO:0000256" key="3">
    <source>
        <dbReference type="ARBA" id="ARBA00022801"/>
    </source>
</evidence>
<keyword evidence="3 9" id="KW-0378">Hydrolase</keyword>
<feature type="domain" description="DUF83" evidence="10">
    <location>
        <begin position="8"/>
        <end position="166"/>
    </location>
</feature>
<dbReference type="PANTHER" id="PTHR37168">
    <property type="entry name" value="CRISPR-ASSOCIATED EXONUCLEASE CAS4"/>
    <property type="match status" value="1"/>
</dbReference>
<comment type="function">
    <text evidence="9">CRISPR (clustered regularly interspaced short palindromic repeat) is an adaptive immune system that provides protection against mobile genetic elements (viruses, transposable elements and conjugative plasmids). CRISPR clusters contain sequences complementary to antecedent mobile elements and target invading nucleic acids. CRISPR clusters are transcribed and processed into CRISPR RNA (crRNA).</text>
</comment>
<dbReference type="PANTHER" id="PTHR37168:SF1">
    <property type="entry name" value="CRISPR-ASSOCIATED EXONUCLEASE CAS4"/>
    <property type="match status" value="1"/>
</dbReference>